<dbReference type="Gene3D" id="3.90.1140.10">
    <property type="entry name" value="Cyclic phosphodiesterase"/>
    <property type="match status" value="1"/>
</dbReference>
<dbReference type="PANTHER" id="PTHR46729">
    <property type="entry name" value="LEUKOCYTE RECEPTOR CLUSTER MEMBER 9"/>
    <property type="match status" value="1"/>
</dbReference>
<dbReference type="PANTHER" id="PTHR46729:SF1">
    <property type="entry name" value="LEUKOCYTE RECEPTOR CLUSTER MEMBER 9"/>
    <property type="match status" value="1"/>
</dbReference>
<dbReference type="SUPFAM" id="SSF55144">
    <property type="entry name" value="LigT-like"/>
    <property type="match status" value="1"/>
</dbReference>
<sequence length="398" mass="45329">MGKCRFGNKSHNKIYKHYTFFFLMVLWDPSVDSSEFVVGYVDRFLGVLERPFCDFNWETNPCDCDYTTELALPRHRIQYFTYRGQRVWDRHSRMDRVFGSTGQALAPPFGGEGEVEEPALNEDGLVPVVSGQEQTDEECCTVTANLENETQTENHIHTLESQPQSTREQRGLQEINRFACVEAVNMNDEPDAELEHKDEKPSGRPPKKRPTHFVTFRANTPSILSGFTQLQEELTAVLPACAPYWSLASSLHVTLCLLVLPGPEEVEAAVEVLRRFARWDRNPPVAVTFPLKLKHFNGRVLYLSPQPHLRLQQLNAGLQEAYKEQGLLHRQSYNPRYHLTLAKINDMEAERIFMGVENLKVGKGLNFGRLPVNTLHLCAMGGCVVDGFYDIVCTVTLR</sequence>
<dbReference type="Ensembl" id="ENSPMGT00000015777.1">
    <property type="protein sequence ID" value="ENSPMGP00000014794.1"/>
    <property type="gene ID" value="ENSPMGG00000012138.1"/>
</dbReference>
<dbReference type="InterPro" id="IPR009097">
    <property type="entry name" value="Cyclic_Pdiesterase"/>
</dbReference>
<reference evidence="4" key="1">
    <citation type="submission" date="2025-08" db="UniProtKB">
        <authorList>
            <consortium name="Ensembl"/>
        </authorList>
    </citation>
    <scope>IDENTIFICATION</scope>
</reference>
<reference evidence="4" key="2">
    <citation type="submission" date="2025-09" db="UniProtKB">
        <authorList>
            <consortium name="Ensembl"/>
        </authorList>
    </citation>
    <scope>IDENTIFICATION</scope>
</reference>
<dbReference type="STRING" id="409849.ENSPMGP00000014794"/>
<evidence type="ECO:0000256" key="1">
    <source>
        <dbReference type="SAM" id="MobiDB-lite"/>
    </source>
</evidence>
<dbReference type="Pfam" id="PF04457">
    <property type="entry name" value="MJ1316"/>
    <property type="match status" value="1"/>
</dbReference>
<feature type="domain" description="MJ1316 RNA cyclic group end recognition" evidence="2">
    <location>
        <begin position="25"/>
        <end position="90"/>
    </location>
</feature>
<name>A0A3B4ADS3_9GOBI</name>
<dbReference type="InterPro" id="IPR040459">
    <property type="entry name" value="MJ1316"/>
</dbReference>
<dbReference type="AlphaFoldDB" id="A0A3B4ADS3"/>
<feature type="region of interest" description="Disordered" evidence="1">
    <location>
        <begin position="189"/>
        <end position="212"/>
    </location>
</feature>
<evidence type="ECO:0000259" key="2">
    <source>
        <dbReference type="Pfam" id="PF04457"/>
    </source>
</evidence>
<keyword evidence="5" id="KW-1185">Reference proteome</keyword>
<evidence type="ECO:0000313" key="5">
    <source>
        <dbReference type="Proteomes" id="UP000261520"/>
    </source>
</evidence>
<evidence type="ECO:0008006" key="6">
    <source>
        <dbReference type="Google" id="ProtNLM"/>
    </source>
</evidence>
<evidence type="ECO:0000259" key="3">
    <source>
        <dbReference type="Pfam" id="PF10469"/>
    </source>
</evidence>
<protein>
    <recommendedName>
        <fullName evidence="6">Leukocyte receptor cluster (LRC) member 9</fullName>
    </recommendedName>
</protein>
<evidence type="ECO:0000313" key="4">
    <source>
        <dbReference type="Ensembl" id="ENSPMGP00000014794.1"/>
    </source>
</evidence>
<feature type="compositionally biased region" description="Basic and acidic residues" evidence="1">
    <location>
        <begin position="193"/>
        <end position="202"/>
    </location>
</feature>
<organism evidence="4 5">
    <name type="scientific">Periophthalmus magnuspinnatus</name>
    <dbReference type="NCBI Taxonomy" id="409849"/>
    <lineage>
        <taxon>Eukaryota</taxon>
        <taxon>Metazoa</taxon>
        <taxon>Chordata</taxon>
        <taxon>Craniata</taxon>
        <taxon>Vertebrata</taxon>
        <taxon>Euteleostomi</taxon>
        <taxon>Actinopterygii</taxon>
        <taxon>Neopterygii</taxon>
        <taxon>Teleostei</taxon>
        <taxon>Neoteleostei</taxon>
        <taxon>Acanthomorphata</taxon>
        <taxon>Gobiaria</taxon>
        <taxon>Gobiiformes</taxon>
        <taxon>Gobioidei</taxon>
        <taxon>Gobiidae</taxon>
        <taxon>Oxudercinae</taxon>
        <taxon>Periophthalmus</taxon>
    </lineage>
</organism>
<dbReference type="Proteomes" id="UP000261520">
    <property type="component" value="Unplaced"/>
</dbReference>
<proteinExistence type="predicted"/>
<dbReference type="Pfam" id="PF10469">
    <property type="entry name" value="AKAP7_NLS"/>
    <property type="match status" value="1"/>
</dbReference>
<dbReference type="InterPro" id="IPR042653">
    <property type="entry name" value="Leng9"/>
</dbReference>
<dbReference type="InterPro" id="IPR019510">
    <property type="entry name" value="AKAP7-like_phosphoesterase"/>
</dbReference>
<accession>A0A3B4ADS3</accession>
<feature type="domain" description="A-kinase anchor protein 7-like phosphoesterase" evidence="3">
    <location>
        <begin position="210"/>
        <end position="397"/>
    </location>
</feature>